<keyword evidence="3" id="KW-1185">Reference proteome</keyword>
<accession>A0ABU6Z162</accession>
<evidence type="ECO:0000313" key="3">
    <source>
        <dbReference type="Proteomes" id="UP001341840"/>
    </source>
</evidence>
<gene>
    <name evidence="2" type="ORF">PIB30_112532</name>
</gene>
<dbReference type="Proteomes" id="UP001341840">
    <property type="component" value="Unassembled WGS sequence"/>
</dbReference>
<evidence type="ECO:0000313" key="2">
    <source>
        <dbReference type="EMBL" id="MED6215330.1"/>
    </source>
</evidence>
<organism evidence="2 3">
    <name type="scientific">Stylosanthes scabra</name>
    <dbReference type="NCBI Taxonomy" id="79078"/>
    <lineage>
        <taxon>Eukaryota</taxon>
        <taxon>Viridiplantae</taxon>
        <taxon>Streptophyta</taxon>
        <taxon>Embryophyta</taxon>
        <taxon>Tracheophyta</taxon>
        <taxon>Spermatophyta</taxon>
        <taxon>Magnoliopsida</taxon>
        <taxon>eudicotyledons</taxon>
        <taxon>Gunneridae</taxon>
        <taxon>Pentapetalae</taxon>
        <taxon>rosids</taxon>
        <taxon>fabids</taxon>
        <taxon>Fabales</taxon>
        <taxon>Fabaceae</taxon>
        <taxon>Papilionoideae</taxon>
        <taxon>50 kb inversion clade</taxon>
        <taxon>dalbergioids sensu lato</taxon>
        <taxon>Dalbergieae</taxon>
        <taxon>Pterocarpus clade</taxon>
        <taxon>Stylosanthes</taxon>
    </lineage>
</organism>
<comment type="caution">
    <text evidence="2">The sequence shown here is derived from an EMBL/GenBank/DDBJ whole genome shotgun (WGS) entry which is preliminary data.</text>
</comment>
<feature type="compositionally biased region" description="Basic and acidic residues" evidence="1">
    <location>
        <begin position="129"/>
        <end position="138"/>
    </location>
</feature>
<dbReference type="EMBL" id="JASCZI010249808">
    <property type="protein sequence ID" value="MED6215330.1"/>
    <property type="molecule type" value="Genomic_DNA"/>
</dbReference>
<protein>
    <submittedName>
        <fullName evidence="2">Uncharacterized protein</fullName>
    </submittedName>
</protein>
<feature type="region of interest" description="Disordered" evidence="1">
    <location>
        <begin position="100"/>
        <end position="175"/>
    </location>
</feature>
<name>A0ABU6Z162_9FABA</name>
<sequence length="175" mass="20031">MYVRFHHVDRVKKQFGSEQAVLLDPVNLDKFLRASAKGDDKWWPTELDYWVREHQIQIVPTHYPGWPTKEYADWWVVACQRRFFSPDLLLLDPRGAQLPDDVPPAVTQGRDPIVLSRDAPACGRRARMQRPDIRRKGEGASTSGRSDAQPGGEDVDEEAEYHRQEDIPEGVGAQD</sequence>
<proteinExistence type="predicted"/>
<reference evidence="2 3" key="1">
    <citation type="journal article" date="2023" name="Plants (Basel)">
        <title>Bridging the Gap: Combining Genomics and Transcriptomics Approaches to Understand Stylosanthes scabra, an Orphan Legume from the Brazilian Caatinga.</title>
        <authorList>
            <person name="Ferreira-Neto J.R.C."/>
            <person name="da Silva M.D."/>
            <person name="Binneck E."/>
            <person name="de Melo N.F."/>
            <person name="da Silva R.H."/>
            <person name="de Melo A.L.T.M."/>
            <person name="Pandolfi V."/>
            <person name="Bustamante F.O."/>
            <person name="Brasileiro-Vidal A.C."/>
            <person name="Benko-Iseppon A.M."/>
        </authorList>
    </citation>
    <scope>NUCLEOTIDE SEQUENCE [LARGE SCALE GENOMIC DNA]</scope>
    <source>
        <tissue evidence="2">Leaves</tissue>
    </source>
</reference>
<evidence type="ECO:0000256" key="1">
    <source>
        <dbReference type="SAM" id="MobiDB-lite"/>
    </source>
</evidence>